<evidence type="ECO:0000256" key="2">
    <source>
        <dbReference type="ARBA" id="ARBA00022771"/>
    </source>
</evidence>
<feature type="compositionally biased region" description="Acidic residues" evidence="5">
    <location>
        <begin position="180"/>
        <end position="195"/>
    </location>
</feature>
<evidence type="ECO:0000259" key="6">
    <source>
        <dbReference type="PROSITE" id="PS50808"/>
    </source>
</evidence>
<evidence type="ECO:0000256" key="3">
    <source>
        <dbReference type="ARBA" id="ARBA00022833"/>
    </source>
</evidence>
<dbReference type="SMART" id="SM00614">
    <property type="entry name" value="ZnF_BED"/>
    <property type="match status" value="1"/>
</dbReference>
<feature type="region of interest" description="Disordered" evidence="5">
    <location>
        <begin position="180"/>
        <end position="204"/>
    </location>
</feature>
<evidence type="ECO:0000256" key="1">
    <source>
        <dbReference type="ARBA" id="ARBA00022723"/>
    </source>
</evidence>
<evidence type="ECO:0000256" key="5">
    <source>
        <dbReference type="SAM" id="MobiDB-lite"/>
    </source>
</evidence>
<dbReference type="EMBL" id="CAJEWN010001411">
    <property type="protein sequence ID" value="CAD2197251.1"/>
    <property type="molecule type" value="Genomic_DNA"/>
</dbReference>
<dbReference type="InterPro" id="IPR036236">
    <property type="entry name" value="Znf_C2H2_sf"/>
</dbReference>
<accession>A0A6V7XDC9</accession>
<proteinExistence type="predicted"/>
<keyword evidence="1" id="KW-0479">Metal-binding</keyword>
<gene>
    <name evidence="7" type="ORF">MENT_LOCUS50481</name>
</gene>
<dbReference type="GO" id="GO:0003677">
    <property type="term" value="F:DNA binding"/>
    <property type="evidence" value="ECO:0007669"/>
    <property type="project" value="InterPro"/>
</dbReference>
<dbReference type="GO" id="GO:0008270">
    <property type="term" value="F:zinc ion binding"/>
    <property type="evidence" value="ECO:0007669"/>
    <property type="project" value="UniProtKB-KW"/>
</dbReference>
<evidence type="ECO:0000313" key="7">
    <source>
        <dbReference type="EMBL" id="CAD2197251.1"/>
    </source>
</evidence>
<organism evidence="7 8">
    <name type="scientific">Meloidogyne enterolobii</name>
    <name type="common">Root-knot nematode worm</name>
    <name type="synonym">Meloidogyne mayaguensis</name>
    <dbReference type="NCBI Taxonomy" id="390850"/>
    <lineage>
        <taxon>Eukaryota</taxon>
        <taxon>Metazoa</taxon>
        <taxon>Ecdysozoa</taxon>
        <taxon>Nematoda</taxon>
        <taxon>Chromadorea</taxon>
        <taxon>Rhabditida</taxon>
        <taxon>Tylenchina</taxon>
        <taxon>Tylenchomorpha</taxon>
        <taxon>Tylenchoidea</taxon>
        <taxon>Meloidogynidae</taxon>
        <taxon>Meloidogyninae</taxon>
        <taxon>Meloidogyne</taxon>
    </lineage>
</organism>
<protein>
    <recommendedName>
        <fullName evidence="6">BED-type domain-containing protein</fullName>
    </recommendedName>
</protein>
<dbReference type="PROSITE" id="PS50808">
    <property type="entry name" value="ZF_BED"/>
    <property type="match status" value="1"/>
</dbReference>
<dbReference type="SUPFAM" id="SSF57667">
    <property type="entry name" value="beta-beta-alpha zinc fingers"/>
    <property type="match status" value="1"/>
</dbReference>
<keyword evidence="3" id="KW-0862">Zinc</keyword>
<evidence type="ECO:0000256" key="4">
    <source>
        <dbReference type="PROSITE-ProRule" id="PRU00027"/>
    </source>
</evidence>
<feature type="domain" description="BED-type" evidence="6">
    <location>
        <begin position="86"/>
        <end position="136"/>
    </location>
</feature>
<sequence length="204" mass="22541">MQDFSIVSNEELETSKDIKRKREDKSKIWTHFNVNNGIATCKECDQTCPQAYVVKDNGPIIKLKAHLEKHGINIQNVLNCDGLPKRRKSLAWNYFNAENGMAQCNICSTRYKTYLGCTTALKKHLKNAHQIHVPNVKENKGIQIRSNEEGTNVEAGDGGESKNIIAGDREGVPYVKAGDGEEAANVEGDGEEASDSDATVSDFN</sequence>
<dbReference type="AlphaFoldDB" id="A0A6V7XDC9"/>
<keyword evidence="2 4" id="KW-0863">Zinc-finger</keyword>
<dbReference type="InterPro" id="IPR003656">
    <property type="entry name" value="Znf_BED"/>
</dbReference>
<evidence type="ECO:0000313" key="8">
    <source>
        <dbReference type="Proteomes" id="UP000580250"/>
    </source>
</evidence>
<reference evidence="7 8" key="1">
    <citation type="submission" date="2020-08" db="EMBL/GenBank/DDBJ databases">
        <authorList>
            <person name="Koutsovoulos G."/>
            <person name="Danchin GJ E."/>
        </authorList>
    </citation>
    <scope>NUCLEOTIDE SEQUENCE [LARGE SCALE GENOMIC DNA]</scope>
</reference>
<comment type="caution">
    <text evidence="7">The sequence shown here is derived from an EMBL/GenBank/DDBJ whole genome shotgun (WGS) entry which is preliminary data.</text>
</comment>
<name>A0A6V7XDC9_MELEN</name>
<dbReference type="Proteomes" id="UP000580250">
    <property type="component" value="Unassembled WGS sequence"/>
</dbReference>
<dbReference type="Pfam" id="PF02892">
    <property type="entry name" value="zf-BED"/>
    <property type="match status" value="1"/>
</dbReference>